<comment type="caution">
    <text evidence="5">The sequence shown here is derived from an EMBL/GenBank/DDBJ whole genome shotgun (WGS) entry which is preliminary data.</text>
</comment>
<protein>
    <submittedName>
        <fullName evidence="5">Aminoadipate reductase</fullName>
    </submittedName>
</protein>
<dbReference type="InterPro" id="IPR051414">
    <property type="entry name" value="Adenylate-forming_Reductase"/>
</dbReference>
<reference evidence="5" key="1">
    <citation type="journal article" date="2020" name="New Phytol.">
        <title>Comparative genomics reveals dynamic genome evolution in host specialist ectomycorrhizal fungi.</title>
        <authorList>
            <person name="Lofgren L.A."/>
            <person name="Nguyen N.H."/>
            <person name="Vilgalys R."/>
            <person name="Ruytinx J."/>
            <person name="Liao H.L."/>
            <person name="Branco S."/>
            <person name="Kuo A."/>
            <person name="LaButti K."/>
            <person name="Lipzen A."/>
            <person name="Andreopoulos W."/>
            <person name="Pangilinan J."/>
            <person name="Riley R."/>
            <person name="Hundley H."/>
            <person name="Na H."/>
            <person name="Barry K."/>
            <person name="Grigoriev I.V."/>
            <person name="Stajich J.E."/>
            <person name="Kennedy P.G."/>
        </authorList>
    </citation>
    <scope>NUCLEOTIDE SEQUENCE</scope>
    <source>
        <strain evidence="5">FC203</strain>
    </source>
</reference>
<evidence type="ECO:0000313" key="6">
    <source>
        <dbReference type="Proteomes" id="UP001195769"/>
    </source>
</evidence>
<dbReference type="Pfam" id="PF07993">
    <property type="entry name" value="NAD_binding_4"/>
    <property type="match status" value="1"/>
</dbReference>
<dbReference type="Gene3D" id="3.40.50.12780">
    <property type="entry name" value="N-terminal domain of ligase-like"/>
    <property type="match status" value="1"/>
</dbReference>
<accession>A0AAD4E3C4</accession>
<dbReference type="SUPFAM" id="SSF51735">
    <property type="entry name" value="NAD(P)-binding Rossmann-fold domains"/>
    <property type="match status" value="1"/>
</dbReference>
<evidence type="ECO:0000313" key="5">
    <source>
        <dbReference type="EMBL" id="KAG1898974.1"/>
    </source>
</evidence>
<dbReference type="Gene3D" id="1.10.1200.10">
    <property type="entry name" value="ACP-like"/>
    <property type="match status" value="1"/>
</dbReference>
<feature type="domain" description="AMP-dependent synthetase/ligase" evidence="3">
    <location>
        <begin position="44"/>
        <end position="360"/>
    </location>
</feature>
<dbReference type="InterPro" id="IPR013120">
    <property type="entry name" value="FAR_NAD-bd"/>
</dbReference>
<dbReference type="Gene3D" id="3.40.50.720">
    <property type="entry name" value="NAD(P)-binding Rossmann-like Domain"/>
    <property type="match status" value="1"/>
</dbReference>
<keyword evidence="2" id="KW-0597">Phosphoprotein</keyword>
<gene>
    <name evidence="5" type="ORF">F5891DRAFT_1129248</name>
</gene>
<name>A0AAD4E3C4_9AGAM</name>
<dbReference type="PROSITE" id="PS00455">
    <property type="entry name" value="AMP_BINDING"/>
    <property type="match status" value="1"/>
</dbReference>
<dbReference type="InterPro" id="IPR036291">
    <property type="entry name" value="NAD(P)-bd_dom_sf"/>
</dbReference>
<dbReference type="PANTHER" id="PTHR43439">
    <property type="entry name" value="PHENYLACETATE-COENZYME A LIGASE"/>
    <property type="match status" value="1"/>
</dbReference>
<dbReference type="PANTHER" id="PTHR43439:SF2">
    <property type="entry name" value="ENZYME, PUTATIVE (JCVI)-RELATED"/>
    <property type="match status" value="1"/>
</dbReference>
<dbReference type="Proteomes" id="UP001195769">
    <property type="component" value="Unassembled WGS sequence"/>
</dbReference>
<proteinExistence type="predicted"/>
<sequence>MPTTSLTPECPPLDGSLLFPDIIDFHMQRNASLPIYIFPDTHTGALTSISYREFGRATHRIAHAIRPNRSGVEGEVAAIVVHTDTLLYTTLIAGLMIAGIVPFPMSPRNPPQAIADLLLRTSCRRIASITPNHAALLDDVQRLMRNSGTSLTITEIPPISEVYPHLGNESLVHSFVPYPKRPTITRITETILYMHSSGSTGFPKPIAQNHRSQLSWMNAPLLCQYRSYPSVRLGVMALPPFHIFGVAAQLYAMLIGVTATLYAPTSVGDRRTLPIIPTSENMIECIRQTGTNIVLCVPYHLEQWADSEEALKTLRKVGYVVYGGGPLSDKKGDFLTTAGIPLAQLYGATECGPVSILPPRDSVVNGNPYWQWVEFSDTVNIRWAPHDLDLYECQVLVCKKAQSKPDVRSASLQRSDKLQPSIENLPDVQGYATNDLFVRHPTQKHLWKIVSRADDVIVLSSGEKTVPSQMETVIGCCPYVNGAVMFGRERNQVGVLIEPTVDHFIDVDNEEQVAQFRNRVWPYVEDSNASAPTYSRIFKEMILVARRNKPVSRTMKGTIERRRRSKHMSKKLMHCHYDVVELSHEVGDNTLPSQWTESELASWLLSQATNVRTDLKPSVDLFAQGFDSLSATYLRNRLISALKKSSEPGIQRIFSLITQNIIFENPTIQSLARKVAALVASMRDSHIHAIGAMIEKYCAEFVKLGSGSVERPAKRARLDGRHVVLLTGSTGTLGSYMLADILGRPEISTVYVLNRFSAAPGTYSSMRQLQAFEERGLNRRLLTSSRKIHYLEGDISQDRLGLTAPTYERLRCSVTMIIHNAWRVDFNLALSSFEPNIRGTRMLLDLALASPLAASLRFIFVSSIASALSWDTSQGPVPENLLSDPSMAIGSGYGESKHVAEQIIARSDLQATSLRVGQITGGPTGAWATTDWVPILVKSSLALGSLLDLPGVNLLSHDVVSWTPADRVAAAALDVALSETHVPLVNINHPRPVSWRTIFEGVRDALVESGETKNALPLEPYSGWMPKLERRAQGAKERDFKEVPALKILSFLRGFLQPQNAESISGDAEAGNGLQLVTDKACSLSSTMRRLSTRESEWLGPSHARAWVKYWKNKGFFQ</sequence>
<dbReference type="GeneID" id="64658669"/>
<dbReference type="InterPro" id="IPR036736">
    <property type="entry name" value="ACP-like_sf"/>
</dbReference>
<dbReference type="SUPFAM" id="SSF56801">
    <property type="entry name" value="Acetyl-CoA synthetase-like"/>
    <property type="match status" value="1"/>
</dbReference>
<evidence type="ECO:0000259" key="3">
    <source>
        <dbReference type="Pfam" id="PF00501"/>
    </source>
</evidence>
<evidence type="ECO:0000259" key="4">
    <source>
        <dbReference type="Pfam" id="PF07993"/>
    </source>
</evidence>
<evidence type="ECO:0000256" key="1">
    <source>
        <dbReference type="ARBA" id="ARBA00022450"/>
    </source>
</evidence>
<organism evidence="5 6">
    <name type="scientific">Suillus fuscotomentosus</name>
    <dbReference type="NCBI Taxonomy" id="1912939"/>
    <lineage>
        <taxon>Eukaryota</taxon>
        <taxon>Fungi</taxon>
        <taxon>Dikarya</taxon>
        <taxon>Basidiomycota</taxon>
        <taxon>Agaricomycotina</taxon>
        <taxon>Agaricomycetes</taxon>
        <taxon>Agaricomycetidae</taxon>
        <taxon>Boletales</taxon>
        <taxon>Suillineae</taxon>
        <taxon>Suillaceae</taxon>
        <taxon>Suillus</taxon>
    </lineage>
</organism>
<dbReference type="EMBL" id="JABBWK010000035">
    <property type="protein sequence ID" value="KAG1898974.1"/>
    <property type="molecule type" value="Genomic_DNA"/>
</dbReference>
<keyword evidence="6" id="KW-1185">Reference proteome</keyword>
<evidence type="ECO:0000256" key="2">
    <source>
        <dbReference type="ARBA" id="ARBA00022553"/>
    </source>
</evidence>
<dbReference type="Pfam" id="PF23562">
    <property type="entry name" value="AMP-binding_C_3"/>
    <property type="match status" value="1"/>
</dbReference>
<dbReference type="RefSeq" id="XP_041224550.1">
    <property type="nucleotide sequence ID" value="XM_041364371.1"/>
</dbReference>
<dbReference type="InterPro" id="IPR020845">
    <property type="entry name" value="AMP-binding_CS"/>
</dbReference>
<dbReference type="Pfam" id="PF00501">
    <property type="entry name" value="AMP-binding"/>
    <property type="match status" value="1"/>
</dbReference>
<keyword evidence="1" id="KW-0596">Phosphopantetheine</keyword>
<feature type="domain" description="Thioester reductase (TE)" evidence="4">
    <location>
        <begin position="726"/>
        <end position="971"/>
    </location>
</feature>
<dbReference type="InterPro" id="IPR042099">
    <property type="entry name" value="ANL_N_sf"/>
</dbReference>
<dbReference type="InterPro" id="IPR000873">
    <property type="entry name" value="AMP-dep_synth/lig_dom"/>
</dbReference>
<dbReference type="AlphaFoldDB" id="A0AAD4E3C4"/>